<evidence type="ECO:0000313" key="2">
    <source>
        <dbReference type="EMBL" id="GHP04221.1"/>
    </source>
</evidence>
<dbReference type="Proteomes" id="UP000660262">
    <property type="component" value="Unassembled WGS sequence"/>
</dbReference>
<keyword evidence="1" id="KW-0812">Transmembrane</keyword>
<dbReference type="EMBL" id="BNJQ01000007">
    <property type="protein sequence ID" value="GHP04221.1"/>
    <property type="molecule type" value="Genomic_DNA"/>
</dbReference>
<evidence type="ECO:0000256" key="1">
    <source>
        <dbReference type="SAM" id="Phobius"/>
    </source>
</evidence>
<comment type="caution">
    <text evidence="2">The sequence shown here is derived from an EMBL/GenBank/DDBJ whole genome shotgun (WGS) entry which is preliminary data.</text>
</comment>
<keyword evidence="1" id="KW-0472">Membrane</keyword>
<evidence type="ECO:0000313" key="3">
    <source>
        <dbReference type="Proteomes" id="UP000660262"/>
    </source>
</evidence>
<reference evidence="2" key="1">
    <citation type="submission" date="2020-10" db="EMBL/GenBank/DDBJ databases">
        <title>Unveiling of a novel bifunctional photoreceptor, Dualchrome1, isolated from a cosmopolitan green alga.</title>
        <authorList>
            <person name="Suzuki S."/>
            <person name="Kawachi M."/>
        </authorList>
    </citation>
    <scope>NUCLEOTIDE SEQUENCE</scope>
    <source>
        <strain evidence="2">NIES 2893</strain>
    </source>
</reference>
<dbReference type="AlphaFoldDB" id="A0A830HF24"/>
<proteinExistence type="predicted"/>
<sequence length="202" mass="22205">MVGRDIFQSLIAAREGAYFKREQEAAAWELRKRLIKEGRYEPTAFTSDASNVEAASEVLSEILQQGSRITSKEARLAAEVVRIGKSLPPGWREAELRDAAHRNRPPELSDNFMNAVGARGMTDVPRVDFEELRREALAQHLALAPEKREAMARVYFAGARALLYGTALAALGVGVIVGAGVRIMHQNRAQTNNSNSNTTTVT</sequence>
<protein>
    <submittedName>
        <fullName evidence="2">Uncharacterized protein</fullName>
    </submittedName>
</protein>
<keyword evidence="1" id="KW-1133">Transmembrane helix</keyword>
<organism evidence="2 3">
    <name type="scientific">Pycnococcus provasolii</name>
    <dbReference type="NCBI Taxonomy" id="41880"/>
    <lineage>
        <taxon>Eukaryota</taxon>
        <taxon>Viridiplantae</taxon>
        <taxon>Chlorophyta</taxon>
        <taxon>Pseudoscourfieldiophyceae</taxon>
        <taxon>Pseudoscourfieldiales</taxon>
        <taxon>Pycnococcaceae</taxon>
        <taxon>Pycnococcus</taxon>
    </lineage>
</organism>
<keyword evidence="3" id="KW-1185">Reference proteome</keyword>
<accession>A0A830HF24</accession>
<gene>
    <name evidence="2" type="ORF">PPROV_000297500</name>
</gene>
<name>A0A830HF24_9CHLO</name>
<feature type="transmembrane region" description="Helical" evidence="1">
    <location>
        <begin position="161"/>
        <end position="181"/>
    </location>
</feature>